<reference evidence="1 2" key="1">
    <citation type="submission" date="2018-11" db="EMBL/GenBank/DDBJ databases">
        <title>Genome sequence and assembly of Colletotrichum spinosum.</title>
        <authorList>
            <person name="Gan P."/>
            <person name="Shirasu K."/>
        </authorList>
    </citation>
    <scope>NUCLEOTIDE SEQUENCE [LARGE SCALE GENOMIC DNA]</scope>
    <source>
        <strain evidence="1 2">CBS 515.97</strain>
    </source>
</reference>
<keyword evidence="2" id="KW-1185">Reference proteome</keyword>
<proteinExistence type="predicted"/>
<sequence length="218" mass="23506">MEACRVRNDQGPRPTADRPSMISDVVSLYPYFVHVSSSGGIKRHSLMASILHSSILDESDQEQEAVVQTELPEDGQVTTAPGPPAAVSILCCVALRCGARQHGASNGGMFLWSFSGRRITSSALWPKTTASVKSVLRLTWCSVRLVSRSMSKEASMSQSLQPFRSAHERFREASACKSNIAIALRVTLSLGSVRPSPMPLCEFFTGCQAVSQGSTKAT</sequence>
<protein>
    <submittedName>
        <fullName evidence="1">Uncharacterized protein</fullName>
    </submittedName>
</protein>
<name>A0A4R8QJA7_9PEZI</name>
<dbReference type="Proteomes" id="UP000295083">
    <property type="component" value="Unassembled WGS sequence"/>
</dbReference>
<comment type="caution">
    <text evidence="1">The sequence shown here is derived from an EMBL/GenBank/DDBJ whole genome shotgun (WGS) entry which is preliminary data.</text>
</comment>
<evidence type="ECO:0000313" key="2">
    <source>
        <dbReference type="Proteomes" id="UP000295083"/>
    </source>
</evidence>
<gene>
    <name evidence="1" type="ORF">C8035_v008953</name>
</gene>
<organism evidence="1 2">
    <name type="scientific">Colletotrichum spinosum</name>
    <dbReference type="NCBI Taxonomy" id="1347390"/>
    <lineage>
        <taxon>Eukaryota</taxon>
        <taxon>Fungi</taxon>
        <taxon>Dikarya</taxon>
        <taxon>Ascomycota</taxon>
        <taxon>Pezizomycotina</taxon>
        <taxon>Sordariomycetes</taxon>
        <taxon>Hypocreomycetidae</taxon>
        <taxon>Glomerellales</taxon>
        <taxon>Glomerellaceae</taxon>
        <taxon>Colletotrichum</taxon>
        <taxon>Colletotrichum orbiculare species complex</taxon>
    </lineage>
</organism>
<evidence type="ECO:0000313" key="1">
    <source>
        <dbReference type="EMBL" id="TDZ37156.1"/>
    </source>
</evidence>
<dbReference type="EMBL" id="QAPG01000026">
    <property type="protein sequence ID" value="TDZ37156.1"/>
    <property type="molecule type" value="Genomic_DNA"/>
</dbReference>
<accession>A0A4R8QJA7</accession>
<dbReference type="AlphaFoldDB" id="A0A4R8QJA7"/>